<dbReference type="Gene3D" id="3.40.50.150">
    <property type="entry name" value="Vaccinia Virus protein VP39"/>
    <property type="match status" value="1"/>
</dbReference>
<keyword evidence="1" id="KW-0489">Methyltransferase</keyword>
<evidence type="ECO:0000313" key="1">
    <source>
        <dbReference type="EMBL" id="OBA86515.1"/>
    </source>
</evidence>
<dbReference type="GO" id="GO:0032259">
    <property type="term" value="P:methylation"/>
    <property type="evidence" value="ECO:0007669"/>
    <property type="project" value="UniProtKB-KW"/>
</dbReference>
<dbReference type="RefSeq" id="WP_064859336.1">
    <property type="nucleotide sequence ID" value="NZ_LZSF01000145.1"/>
</dbReference>
<name>A0A1A0MM70_MYCMU</name>
<dbReference type="InterPro" id="IPR029063">
    <property type="entry name" value="SAM-dependent_MTases_sf"/>
</dbReference>
<dbReference type="GO" id="GO:0008168">
    <property type="term" value="F:methyltransferase activity"/>
    <property type="evidence" value="ECO:0007669"/>
    <property type="project" value="UniProtKB-KW"/>
</dbReference>
<sequence>MTENFYTSGEYLEHIPDWHAEDGPIKAQWIADLLGRNDVVPEHIVEIGMGSGEILVNLRETFPSALLEGYDISPQAYAIAAGKASDQVRFHHADYLTSSAVSPDLIMAIDVFEHVEDYMAFLKAIRPLAPLKVFHIPLDLSVQGLLRGKPIIYARELIGHLHYFFKDTALAVLADCGYEIVDWKYTHGAEVLPGTRRRLRTRVLNAPRRALRAINEDFAVRLLGGSSILVLTR</sequence>
<proteinExistence type="predicted"/>
<gene>
    <name evidence="1" type="ORF">A5642_22515</name>
</gene>
<dbReference type="SUPFAM" id="SSF53335">
    <property type="entry name" value="S-adenosyl-L-methionine-dependent methyltransferases"/>
    <property type="match status" value="1"/>
</dbReference>
<reference evidence="1 2" key="1">
    <citation type="submission" date="2016-06" db="EMBL/GenBank/DDBJ databases">
        <authorList>
            <person name="Kjaerup R.B."/>
            <person name="Dalgaard T.S."/>
            <person name="Juul-Madsen H.R."/>
        </authorList>
    </citation>
    <scope>NUCLEOTIDE SEQUENCE [LARGE SCALE GENOMIC DNA]</scope>
    <source>
        <strain evidence="1 2">1199456.5</strain>
    </source>
</reference>
<dbReference type="EMBL" id="LZSF01000145">
    <property type="protein sequence ID" value="OBA86515.1"/>
    <property type="molecule type" value="Genomic_DNA"/>
</dbReference>
<evidence type="ECO:0000313" key="2">
    <source>
        <dbReference type="Proteomes" id="UP000093962"/>
    </source>
</evidence>
<organism evidence="1 2">
    <name type="scientific">Mycolicibacterium mucogenicum</name>
    <name type="common">Mycobacterium mucogenicum</name>
    <dbReference type="NCBI Taxonomy" id="56689"/>
    <lineage>
        <taxon>Bacteria</taxon>
        <taxon>Bacillati</taxon>
        <taxon>Actinomycetota</taxon>
        <taxon>Actinomycetes</taxon>
        <taxon>Mycobacteriales</taxon>
        <taxon>Mycobacteriaceae</taxon>
        <taxon>Mycolicibacterium</taxon>
    </lineage>
</organism>
<dbReference type="CDD" id="cd02440">
    <property type="entry name" value="AdoMet_MTases"/>
    <property type="match status" value="1"/>
</dbReference>
<keyword evidence="1" id="KW-0808">Transferase</keyword>
<dbReference type="AlphaFoldDB" id="A0A1A0MM70"/>
<comment type="caution">
    <text evidence="1">The sequence shown here is derived from an EMBL/GenBank/DDBJ whole genome shotgun (WGS) entry which is preliminary data.</text>
</comment>
<dbReference type="Proteomes" id="UP000093962">
    <property type="component" value="Unassembled WGS sequence"/>
</dbReference>
<accession>A0A1A0MM70</accession>
<dbReference type="OrthoDB" id="9810247at2"/>
<protein>
    <submittedName>
        <fullName evidence="1">Methylase</fullName>
    </submittedName>
</protein>
<dbReference type="Pfam" id="PF13489">
    <property type="entry name" value="Methyltransf_23"/>
    <property type="match status" value="1"/>
</dbReference>